<gene>
    <name evidence="9" type="ORF">METZ01_LOCUS172761</name>
</gene>
<evidence type="ECO:0000256" key="6">
    <source>
        <dbReference type="ARBA" id="ARBA00022840"/>
    </source>
</evidence>
<organism evidence="9">
    <name type="scientific">marine metagenome</name>
    <dbReference type="NCBI Taxonomy" id="408172"/>
    <lineage>
        <taxon>unclassified sequences</taxon>
        <taxon>metagenomes</taxon>
        <taxon>ecological metagenomes</taxon>
    </lineage>
</organism>
<dbReference type="InterPro" id="IPR036554">
    <property type="entry name" value="GHMP_kinase_C_sf"/>
</dbReference>
<accession>A0A382C397</accession>
<evidence type="ECO:0008006" key="10">
    <source>
        <dbReference type="Google" id="ProtNLM"/>
    </source>
</evidence>
<dbReference type="NCBIfam" id="NF002288">
    <property type="entry name" value="PRK01212.1-4"/>
    <property type="match status" value="1"/>
</dbReference>
<dbReference type="SUPFAM" id="SSF55060">
    <property type="entry name" value="GHMP Kinase, C-terminal domain"/>
    <property type="match status" value="1"/>
</dbReference>
<evidence type="ECO:0000256" key="1">
    <source>
        <dbReference type="ARBA" id="ARBA00022605"/>
    </source>
</evidence>
<name>A0A382C397_9ZZZZ</name>
<evidence type="ECO:0000256" key="3">
    <source>
        <dbReference type="ARBA" id="ARBA00022697"/>
    </source>
</evidence>
<dbReference type="NCBIfam" id="TIGR00191">
    <property type="entry name" value="thrB"/>
    <property type="match status" value="1"/>
</dbReference>
<dbReference type="InterPro" id="IPR014721">
    <property type="entry name" value="Ribsml_uS5_D2-typ_fold_subgr"/>
</dbReference>
<evidence type="ECO:0000256" key="2">
    <source>
        <dbReference type="ARBA" id="ARBA00022679"/>
    </source>
</evidence>
<reference evidence="9" key="1">
    <citation type="submission" date="2018-05" db="EMBL/GenBank/DDBJ databases">
        <authorList>
            <person name="Lanie J.A."/>
            <person name="Ng W.-L."/>
            <person name="Kazmierczak K.M."/>
            <person name="Andrzejewski T.M."/>
            <person name="Davidsen T.M."/>
            <person name="Wayne K.J."/>
            <person name="Tettelin H."/>
            <person name="Glass J.I."/>
            <person name="Rusch D."/>
            <person name="Podicherti R."/>
            <person name="Tsui H.-C.T."/>
            <person name="Winkler M.E."/>
        </authorList>
    </citation>
    <scope>NUCLEOTIDE SEQUENCE</scope>
</reference>
<evidence type="ECO:0000256" key="4">
    <source>
        <dbReference type="ARBA" id="ARBA00022741"/>
    </source>
</evidence>
<dbReference type="InterPro" id="IPR006204">
    <property type="entry name" value="GHMP_kinase_N_dom"/>
</dbReference>
<dbReference type="InterPro" id="IPR000870">
    <property type="entry name" value="Homoserine_kinase"/>
</dbReference>
<dbReference type="HAMAP" id="MF_00384">
    <property type="entry name" value="Homoser_kinase"/>
    <property type="match status" value="1"/>
</dbReference>
<dbReference type="PANTHER" id="PTHR20861:SF1">
    <property type="entry name" value="HOMOSERINE KINASE"/>
    <property type="match status" value="1"/>
</dbReference>
<dbReference type="InterPro" id="IPR013750">
    <property type="entry name" value="GHMP_kinase_C_dom"/>
</dbReference>
<dbReference type="PRINTS" id="PR00958">
    <property type="entry name" value="HOMSERKINASE"/>
</dbReference>
<dbReference type="GO" id="GO:0009088">
    <property type="term" value="P:threonine biosynthetic process"/>
    <property type="evidence" value="ECO:0007669"/>
    <property type="project" value="UniProtKB-KW"/>
</dbReference>
<feature type="domain" description="GHMP kinase C-terminal" evidence="8">
    <location>
        <begin position="225"/>
        <end position="300"/>
    </location>
</feature>
<keyword evidence="3" id="KW-0791">Threonine biosynthesis</keyword>
<keyword evidence="4" id="KW-0547">Nucleotide-binding</keyword>
<proteinExistence type="inferred from homology"/>
<keyword evidence="6" id="KW-0067">ATP-binding</keyword>
<dbReference type="InterPro" id="IPR020568">
    <property type="entry name" value="Ribosomal_Su5_D2-typ_SF"/>
</dbReference>
<dbReference type="GO" id="GO:0005524">
    <property type="term" value="F:ATP binding"/>
    <property type="evidence" value="ECO:0007669"/>
    <property type="project" value="UniProtKB-KW"/>
</dbReference>
<dbReference type="EMBL" id="UINC01032367">
    <property type="protein sequence ID" value="SVB19907.1"/>
    <property type="molecule type" value="Genomic_DNA"/>
</dbReference>
<dbReference type="PANTHER" id="PTHR20861">
    <property type="entry name" value="HOMOSERINE/4-DIPHOSPHOCYTIDYL-2-C-METHYL-D-ERYTHRITOL KINASE"/>
    <property type="match status" value="1"/>
</dbReference>
<protein>
    <recommendedName>
        <fullName evidence="10">Homoserine kinase</fullName>
    </recommendedName>
</protein>
<evidence type="ECO:0000256" key="5">
    <source>
        <dbReference type="ARBA" id="ARBA00022777"/>
    </source>
</evidence>
<dbReference type="PIRSF" id="PIRSF000676">
    <property type="entry name" value="Homoser_kin"/>
    <property type="match status" value="1"/>
</dbReference>
<evidence type="ECO:0000313" key="9">
    <source>
        <dbReference type="EMBL" id="SVB19907.1"/>
    </source>
</evidence>
<keyword evidence="1" id="KW-0028">Amino-acid biosynthesis</keyword>
<keyword evidence="2" id="KW-0808">Transferase</keyword>
<evidence type="ECO:0000259" key="8">
    <source>
        <dbReference type="Pfam" id="PF08544"/>
    </source>
</evidence>
<dbReference type="Pfam" id="PF08544">
    <property type="entry name" value="GHMP_kinases_C"/>
    <property type="match status" value="1"/>
</dbReference>
<sequence length="327" mass="33564">MLEFSVNTKAEPSILCVRAFAPATVGNVICGFDVFGLAMETPGDEVEVRHGSDPGVVITAVHGDDGRIPTEPDRNVASVAAKAVLMESSMGDLGLEIEIWKGLPLAGGMGGSAASSVAAAVATDALLGTGLTKEALLQCALKGEQRATGSAHPDNVAPALHGGLVMVRPDSPAVAIDLPVPKGLTIALIHPHLELETKAMREVLSTDVPLNLAVAQWADCAALVVGLYEKDWDLISRALVDRIAQPTRSSFIPGFTEVRAAAIEAGAVGAGLSGSGPSVFGLCRSRRDAEVVANAMTQAFASAGLDRIDSYVSPVDSRGARIVGGTA</sequence>
<dbReference type="Pfam" id="PF00288">
    <property type="entry name" value="GHMP_kinases_N"/>
    <property type="match status" value="1"/>
</dbReference>
<evidence type="ECO:0000259" key="7">
    <source>
        <dbReference type="Pfam" id="PF00288"/>
    </source>
</evidence>
<dbReference type="AlphaFoldDB" id="A0A382C397"/>
<dbReference type="SUPFAM" id="SSF54211">
    <property type="entry name" value="Ribosomal protein S5 domain 2-like"/>
    <property type="match status" value="1"/>
</dbReference>
<feature type="domain" description="GHMP kinase N-terminal" evidence="7">
    <location>
        <begin position="80"/>
        <end position="163"/>
    </location>
</feature>
<dbReference type="GO" id="GO:0004413">
    <property type="term" value="F:homoserine kinase activity"/>
    <property type="evidence" value="ECO:0007669"/>
    <property type="project" value="InterPro"/>
</dbReference>
<keyword evidence="5" id="KW-0418">Kinase</keyword>
<dbReference type="Gene3D" id="3.30.70.890">
    <property type="entry name" value="GHMP kinase, C-terminal domain"/>
    <property type="match status" value="1"/>
</dbReference>
<dbReference type="Gene3D" id="3.30.230.10">
    <property type="match status" value="1"/>
</dbReference>